<reference evidence="2 3" key="1">
    <citation type="journal article" date="2021" name="ISME Commun">
        <title>Automated analysis of genomic sequences facilitates high-throughput and comprehensive description of bacteria.</title>
        <authorList>
            <person name="Hitch T.C.A."/>
        </authorList>
    </citation>
    <scope>NUCLEOTIDE SEQUENCE [LARGE SCALE GENOMIC DNA]</scope>
    <source>
        <strain evidence="2 3">Sanger_18</strain>
    </source>
</reference>
<dbReference type="RefSeq" id="WP_118798880.1">
    <property type="nucleotide sequence ID" value="NZ_JAOQKJ010000008.1"/>
</dbReference>
<dbReference type="Pfam" id="PF04854">
    <property type="entry name" value="DUF624"/>
    <property type="match status" value="1"/>
</dbReference>
<evidence type="ECO:0000256" key="1">
    <source>
        <dbReference type="SAM" id="Phobius"/>
    </source>
</evidence>
<gene>
    <name evidence="2" type="ORF">OCV77_11135</name>
</gene>
<sequence>MNKFFCPENPVIRFLSCFCDLMFTNALFIISSIPIVTIGASITAMYHVMFQLQDGTESYIYKMFFKSFKRNFRQSTCIWIPFLLLTAFFTGDLYIIYHVIDPSYSWIQFPVWFLLIMVFCIQVYAFPQIARFDTGLHRLLCNSALLAVGNFPTTVFFIVVPIGILHFSAQSGKRLVVTGSLLLFFGFAAFAYIYTLFFNRIFDRCITKGADNT</sequence>
<comment type="caution">
    <text evidence="2">The sequence shown here is derived from an EMBL/GenBank/DDBJ whole genome shotgun (WGS) entry which is preliminary data.</text>
</comment>
<organism evidence="2 3">
    <name type="scientific">Suilimivivens aceti</name>
    <dbReference type="NCBI Taxonomy" id="2981774"/>
    <lineage>
        <taxon>Bacteria</taxon>
        <taxon>Bacillati</taxon>
        <taxon>Bacillota</taxon>
        <taxon>Clostridia</taxon>
        <taxon>Lachnospirales</taxon>
        <taxon>Lachnospiraceae</taxon>
        <taxon>Suilimivivens</taxon>
    </lineage>
</organism>
<dbReference type="Proteomes" id="UP001652432">
    <property type="component" value="Unassembled WGS sequence"/>
</dbReference>
<keyword evidence="1" id="KW-1133">Transmembrane helix</keyword>
<feature type="transmembrane region" description="Helical" evidence="1">
    <location>
        <begin position="106"/>
        <end position="127"/>
    </location>
</feature>
<name>A0ABT2T499_9FIRM</name>
<accession>A0ABT2T499</accession>
<proteinExistence type="predicted"/>
<feature type="transmembrane region" description="Helical" evidence="1">
    <location>
        <begin position="176"/>
        <end position="198"/>
    </location>
</feature>
<feature type="transmembrane region" description="Helical" evidence="1">
    <location>
        <begin position="76"/>
        <end position="100"/>
    </location>
</feature>
<keyword evidence="3" id="KW-1185">Reference proteome</keyword>
<dbReference type="EMBL" id="JAOQKJ010000008">
    <property type="protein sequence ID" value="MCU6745042.1"/>
    <property type="molecule type" value="Genomic_DNA"/>
</dbReference>
<keyword evidence="1" id="KW-0812">Transmembrane</keyword>
<protein>
    <submittedName>
        <fullName evidence="2">YesL family protein</fullName>
    </submittedName>
</protein>
<keyword evidence="1" id="KW-0472">Membrane</keyword>
<evidence type="ECO:0000313" key="2">
    <source>
        <dbReference type="EMBL" id="MCU6745042.1"/>
    </source>
</evidence>
<dbReference type="InterPro" id="IPR006938">
    <property type="entry name" value="DUF624"/>
</dbReference>
<feature type="transmembrane region" description="Helical" evidence="1">
    <location>
        <begin position="26"/>
        <end position="48"/>
    </location>
</feature>
<evidence type="ECO:0000313" key="3">
    <source>
        <dbReference type="Proteomes" id="UP001652432"/>
    </source>
</evidence>
<feature type="transmembrane region" description="Helical" evidence="1">
    <location>
        <begin position="139"/>
        <end position="164"/>
    </location>
</feature>